<evidence type="ECO:0000313" key="2">
    <source>
        <dbReference type="Proteomes" id="UP000095282"/>
    </source>
</evidence>
<proteinExistence type="predicted"/>
<organism evidence="2 3">
    <name type="scientific">Caenorhabditis tropicalis</name>
    <dbReference type="NCBI Taxonomy" id="1561998"/>
    <lineage>
        <taxon>Eukaryota</taxon>
        <taxon>Metazoa</taxon>
        <taxon>Ecdysozoa</taxon>
        <taxon>Nematoda</taxon>
        <taxon>Chromadorea</taxon>
        <taxon>Rhabditida</taxon>
        <taxon>Rhabditina</taxon>
        <taxon>Rhabditomorpha</taxon>
        <taxon>Rhabditoidea</taxon>
        <taxon>Rhabditidae</taxon>
        <taxon>Peloderinae</taxon>
        <taxon>Caenorhabditis</taxon>
    </lineage>
</organism>
<reference evidence="3" key="1">
    <citation type="submission" date="2016-11" db="UniProtKB">
        <authorList>
            <consortium name="WormBaseParasite"/>
        </authorList>
    </citation>
    <scope>IDENTIFICATION</scope>
</reference>
<dbReference type="eggNOG" id="ENOG502TGNG">
    <property type="taxonomic scope" value="Eukaryota"/>
</dbReference>
<evidence type="ECO:0000313" key="3">
    <source>
        <dbReference type="WBParaSite" id="Csp11.Scaffold335.g850.t1"/>
    </source>
</evidence>
<protein>
    <submittedName>
        <fullName evidence="3">G_PROTEIN_RECEP_F1_2 domain-containing protein</fullName>
    </submittedName>
</protein>
<feature type="transmembrane region" description="Helical" evidence="1">
    <location>
        <begin position="40"/>
        <end position="60"/>
    </location>
</feature>
<feature type="transmembrane region" description="Helical" evidence="1">
    <location>
        <begin position="80"/>
        <end position="98"/>
    </location>
</feature>
<keyword evidence="1" id="KW-1133">Transmembrane helix</keyword>
<keyword evidence="2" id="KW-1185">Reference proteome</keyword>
<dbReference type="Proteomes" id="UP000095282">
    <property type="component" value="Unplaced"/>
</dbReference>
<accession>A0A1I7SYR4</accession>
<dbReference type="InterPro" id="IPR052665">
    <property type="entry name" value="Neuropeptide-GPCR"/>
</dbReference>
<dbReference type="WBParaSite" id="Csp11.Scaffold335.g850.t1">
    <property type="protein sequence ID" value="Csp11.Scaffold335.g850.t1"/>
    <property type="gene ID" value="Csp11.Scaffold335.g850"/>
</dbReference>
<dbReference type="PANTHER" id="PTHR24224:SF34">
    <property type="entry name" value="G-PROTEIN COUPLED RECEPTORS FAMILY 1 PROFILE DOMAIN-CONTAINING PROTEIN"/>
    <property type="match status" value="1"/>
</dbReference>
<sequence length="135" mass="15641">MALIIVAVTCTVCVISYVALWIFLKKHAGVSKHLQREMHLAFQVLALLCAFFVMFAYYIFQNYFSQTQNMGPIYTMRALYPIANGILSYINPFCILLLNRDFSKQFLRTLKCEKIKISEAKVSTIRSHSVQRNNF</sequence>
<dbReference type="PANTHER" id="PTHR24224">
    <property type="entry name" value="CARDIOACCELERATORY PEPTIDE RECEPTOR-RELATED"/>
    <property type="match status" value="1"/>
</dbReference>
<dbReference type="Pfam" id="PF10323">
    <property type="entry name" value="7TM_GPCR_Srv"/>
    <property type="match status" value="1"/>
</dbReference>
<evidence type="ECO:0000256" key="1">
    <source>
        <dbReference type="SAM" id="Phobius"/>
    </source>
</evidence>
<name>A0A1I7SYR4_9PELO</name>
<keyword evidence="1" id="KW-0472">Membrane</keyword>
<dbReference type="GO" id="GO:0016020">
    <property type="term" value="C:membrane"/>
    <property type="evidence" value="ECO:0007669"/>
    <property type="project" value="TreeGrafter"/>
</dbReference>
<dbReference type="SUPFAM" id="SSF81321">
    <property type="entry name" value="Family A G protein-coupled receptor-like"/>
    <property type="match status" value="1"/>
</dbReference>
<keyword evidence="1" id="KW-0812">Transmembrane</keyword>
<dbReference type="Gene3D" id="1.20.1070.10">
    <property type="entry name" value="Rhodopsin 7-helix transmembrane proteins"/>
    <property type="match status" value="1"/>
</dbReference>
<feature type="transmembrane region" description="Helical" evidence="1">
    <location>
        <begin position="6"/>
        <end position="24"/>
    </location>
</feature>
<dbReference type="AlphaFoldDB" id="A0A1I7SYR4"/>
<dbReference type="InterPro" id="IPR019426">
    <property type="entry name" value="7TM_GPCR_serpentine_rcpt_Srv"/>
</dbReference>